<dbReference type="AlphaFoldDB" id="E9H482"/>
<sequence length="107" mass="11483">MWFLFNSAAFSSRCLFLYCYLTVNEGARMRILDKSGIAIGKRCILICGCSSSVSFYNDTDWTWRVPAAGFSGASGADDAGSSLASGEADADASTKAAGLDCLRLDWR</sequence>
<feature type="chain" id="PRO_5003237995" description="Secreted protein" evidence="2">
    <location>
        <begin position="27"/>
        <end position="107"/>
    </location>
</feature>
<feature type="signal peptide" evidence="2">
    <location>
        <begin position="1"/>
        <end position="26"/>
    </location>
</feature>
<protein>
    <recommendedName>
        <fullName evidence="5">Secreted protein</fullName>
    </recommendedName>
</protein>
<evidence type="ECO:0008006" key="5">
    <source>
        <dbReference type="Google" id="ProtNLM"/>
    </source>
</evidence>
<keyword evidence="2" id="KW-0732">Signal</keyword>
<evidence type="ECO:0000313" key="4">
    <source>
        <dbReference type="Proteomes" id="UP000000305"/>
    </source>
</evidence>
<keyword evidence="4" id="KW-1185">Reference proteome</keyword>
<name>E9H482_DAPPU</name>
<dbReference type="HOGENOM" id="CLU_2212577_0_0_1"/>
<gene>
    <name evidence="3" type="ORF">DAPPUDRAFT_109792</name>
</gene>
<accession>E9H482</accession>
<dbReference type="InParanoid" id="E9H482"/>
<proteinExistence type="predicted"/>
<dbReference type="KEGG" id="dpx:DAPPUDRAFT_109792"/>
<evidence type="ECO:0000256" key="2">
    <source>
        <dbReference type="SAM" id="SignalP"/>
    </source>
</evidence>
<feature type="compositionally biased region" description="Low complexity" evidence="1">
    <location>
        <begin position="74"/>
        <end position="93"/>
    </location>
</feature>
<reference evidence="3 4" key="1">
    <citation type="journal article" date="2011" name="Science">
        <title>The ecoresponsive genome of Daphnia pulex.</title>
        <authorList>
            <person name="Colbourne J.K."/>
            <person name="Pfrender M.E."/>
            <person name="Gilbert D."/>
            <person name="Thomas W.K."/>
            <person name="Tucker A."/>
            <person name="Oakley T.H."/>
            <person name="Tokishita S."/>
            <person name="Aerts A."/>
            <person name="Arnold G.J."/>
            <person name="Basu M.K."/>
            <person name="Bauer D.J."/>
            <person name="Caceres C.E."/>
            <person name="Carmel L."/>
            <person name="Casola C."/>
            <person name="Choi J.H."/>
            <person name="Detter J.C."/>
            <person name="Dong Q."/>
            <person name="Dusheyko S."/>
            <person name="Eads B.D."/>
            <person name="Frohlich T."/>
            <person name="Geiler-Samerotte K.A."/>
            <person name="Gerlach D."/>
            <person name="Hatcher P."/>
            <person name="Jogdeo S."/>
            <person name="Krijgsveld J."/>
            <person name="Kriventseva E.V."/>
            <person name="Kultz D."/>
            <person name="Laforsch C."/>
            <person name="Lindquist E."/>
            <person name="Lopez J."/>
            <person name="Manak J.R."/>
            <person name="Muller J."/>
            <person name="Pangilinan J."/>
            <person name="Patwardhan R.P."/>
            <person name="Pitluck S."/>
            <person name="Pritham E.J."/>
            <person name="Rechtsteiner A."/>
            <person name="Rho M."/>
            <person name="Rogozin I.B."/>
            <person name="Sakarya O."/>
            <person name="Salamov A."/>
            <person name="Schaack S."/>
            <person name="Shapiro H."/>
            <person name="Shiga Y."/>
            <person name="Skalitzky C."/>
            <person name="Smith Z."/>
            <person name="Souvorov A."/>
            <person name="Sung W."/>
            <person name="Tang Z."/>
            <person name="Tsuchiya D."/>
            <person name="Tu H."/>
            <person name="Vos H."/>
            <person name="Wang M."/>
            <person name="Wolf Y.I."/>
            <person name="Yamagata H."/>
            <person name="Yamada T."/>
            <person name="Ye Y."/>
            <person name="Shaw J.R."/>
            <person name="Andrews J."/>
            <person name="Crease T.J."/>
            <person name="Tang H."/>
            <person name="Lucas S.M."/>
            <person name="Robertson H.M."/>
            <person name="Bork P."/>
            <person name="Koonin E.V."/>
            <person name="Zdobnov E.M."/>
            <person name="Grigoriev I.V."/>
            <person name="Lynch M."/>
            <person name="Boore J.L."/>
        </authorList>
    </citation>
    <scope>NUCLEOTIDE SEQUENCE [LARGE SCALE GENOMIC DNA]</scope>
</reference>
<feature type="region of interest" description="Disordered" evidence="1">
    <location>
        <begin position="74"/>
        <end position="95"/>
    </location>
</feature>
<dbReference type="EMBL" id="GL732590">
    <property type="protein sequence ID" value="EFX73467.1"/>
    <property type="molecule type" value="Genomic_DNA"/>
</dbReference>
<organism evidence="3 4">
    <name type="scientific">Daphnia pulex</name>
    <name type="common">Water flea</name>
    <dbReference type="NCBI Taxonomy" id="6669"/>
    <lineage>
        <taxon>Eukaryota</taxon>
        <taxon>Metazoa</taxon>
        <taxon>Ecdysozoa</taxon>
        <taxon>Arthropoda</taxon>
        <taxon>Crustacea</taxon>
        <taxon>Branchiopoda</taxon>
        <taxon>Diplostraca</taxon>
        <taxon>Cladocera</taxon>
        <taxon>Anomopoda</taxon>
        <taxon>Daphniidae</taxon>
        <taxon>Daphnia</taxon>
    </lineage>
</organism>
<evidence type="ECO:0000313" key="3">
    <source>
        <dbReference type="EMBL" id="EFX73467.1"/>
    </source>
</evidence>
<dbReference type="Proteomes" id="UP000000305">
    <property type="component" value="Unassembled WGS sequence"/>
</dbReference>
<evidence type="ECO:0000256" key="1">
    <source>
        <dbReference type="SAM" id="MobiDB-lite"/>
    </source>
</evidence>